<evidence type="ECO:0000256" key="3">
    <source>
        <dbReference type="ARBA" id="ARBA00023194"/>
    </source>
</evidence>
<dbReference type="GO" id="GO:0016706">
    <property type="term" value="F:2-oxoglutarate-dependent dioxygenase activity"/>
    <property type="evidence" value="ECO:0007669"/>
    <property type="project" value="UniProtKB-ARBA"/>
</dbReference>
<evidence type="ECO:0000313" key="5">
    <source>
        <dbReference type="EMBL" id="OQP54216.1"/>
    </source>
</evidence>
<reference evidence="6" key="1">
    <citation type="submission" date="2016-04" db="EMBL/GenBank/DDBJ databases">
        <authorList>
            <person name="Chen L."/>
            <person name="Zhuang W."/>
            <person name="Wang G."/>
        </authorList>
    </citation>
    <scope>NUCLEOTIDE SEQUENCE [LARGE SCALE GENOMIC DNA]</scope>
    <source>
        <strain evidence="6">17621</strain>
    </source>
</reference>
<evidence type="ECO:0000256" key="2">
    <source>
        <dbReference type="ARBA" id="ARBA00023002"/>
    </source>
</evidence>
<comment type="cofactor">
    <cofactor evidence="1">
        <name>Fe(2+)</name>
        <dbReference type="ChEBI" id="CHEBI:29033"/>
    </cofactor>
</comment>
<proteinExistence type="predicted"/>
<protein>
    <recommendedName>
        <fullName evidence="4">TauD/TfdA-like domain-containing protein</fullName>
    </recommendedName>
</protein>
<dbReference type="Proteomes" id="UP000192610">
    <property type="component" value="Unassembled WGS sequence"/>
</dbReference>
<dbReference type="RefSeq" id="WP_081197523.1">
    <property type="nucleotide sequence ID" value="NZ_FOCZ01000011.1"/>
</dbReference>
<dbReference type="SUPFAM" id="SSF51197">
    <property type="entry name" value="Clavaminate synthase-like"/>
    <property type="match status" value="1"/>
</dbReference>
<dbReference type="InterPro" id="IPR042098">
    <property type="entry name" value="TauD-like_sf"/>
</dbReference>
<feature type="domain" description="TauD/TfdA-like" evidence="4">
    <location>
        <begin position="27"/>
        <end position="318"/>
    </location>
</feature>
<dbReference type="STRING" id="354355.SAMN05660816_05266"/>
<evidence type="ECO:0000256" key="1">
    <source>
        <dbReference type="ARBA" id="ARBA00001954"/>
    </source>
</evidence>
<gene>
    <name evidence="5" type="ORF">A4H97_22220</name>
</gene>
<organism evidence="5 6">
    <name type="scientific">Niastella yeongjuensis</name>
    <dbReference type="NCBI Taxonomy" id="354355"/>
    <lineage>
        <taxon>Bacteria</taxon>
        <taxon>Pseudomonadati</taxon>
        <taxon>Bacteroidota</taxon>
        <taxon>Chitinophagia</taxon>
        <taxon>Chitinophagales</taxon>
        <taxon>Chitinophagaceae</taxon>
        <taxon>Niastella</taxon>
    </lineage>
</organism>
<dbReference type="GO" id="GO:0017000">
    <property type="term" value="P:antibiotic biosynthetic process"/>
    <property type="evidence" value="ECO:0007669"/>
    <property type="project" value="UniProtKB-KW"/>
</dbReference>
<dbReference type="Pfam" id="PF02668">
    <property type="entry name" value="TauD"/>
    <property type="match status" value="1"/>
</dbReference>
<keyword evidence="2" id="KW-0560">Oxidoreductase</keyword>
<dbReference type="AlphaFoldDB" id="A0A1V9F7M1"/>
<comment type="caution">
    <text evidence="5">The sequence shown here is derived from an EMBL/GenBank/DDBJ whole genome shotgun (WGS) entry which is preliminary data.</text>
</comment>
<accession>A0A1V9F7M1</accession>
<keyword evidence="3" id="KW-0045">Antibiotic biosynthesis</keyword>
<dbReference type="PANTHER" id="PTHR10696">
    <property type="entry name" value="GAMMA-BUTYROBETAINE HYDROXYLASE-RELATED"/>
    <property type="match status" value="1"/>
</dbReference>
<dbReference type="OrthoDB" id="9769888at2"/>
<dbReference type="EMBL" id="LVXG01000004">
    <property type="protein sequence ID" value="OQP54216.1"/>
    <property type="molecule type" value="Genomic_DNA"/>
</dbReference>
<sequence length="333" mass="38644">MFIDSIVHKQTLDAFGELAFPLFIEPATEGVDLAEWLPAHKESFEEDLSRHGAILFRGFDISTPQHFNRFVQCFNTAPLPYMFRSSPRKELDRSIKNIYLSTSYPNERVINMHNEASYSRVWGRKIIFCCIQPAAAGGETPIADSRKVLQSLSAALQVKFREKGVMYRRNLFAEIGMPWQEVFQTNDKNEVRQLCEKNRIEYRFTGNDDCIIEWRKEAIYKHPVSGCDTWFNHVFFFNRFSRYEELGLSPDDFLPEEYLASDTFFGDGSPISFEEYKEIRDAYEKNKIIFPYQKGDVLFLDNMLAAHGRNPYEGERTIATAILEAAYDEGFVA</sequence>
<dbReference type="InterPro" id="IPR050411">
    <property type="entry name" value="AlphaKG_dependent_hydroxylases"/>
</dbReference>
<dbReference type="PANTHER" id="PTHR10696:SF56">
    <property type="entry name" value="TAUD_TFDA-LIKE DOMAIN-CONTAINING PROTEIN"/>
    <property type="match status" value="1"/>
</dbReference>
<evidence type="ECO:0000259" key="4">
    <source>
        <dbReference type="Pfam" id="PF02668"/>
    </source>
</evidence>
<dbReference type="Gene3D" id="3.60.130.10">
    <property type="entry name" value="Clavaminate synthase-like"/>
    <property type="match status" value="1"/>
</dbReference>
<evidence type="ECO:0000313" key="6">
    <source>
        <dbReference type="Proteomes" id="UP000192610"/>
    </source>
</evidence>
<keyword evidence="6" id="KW-1185">Reference proteome</keyword>
<name>A0A1V9F7M1_9BACT</name>
<dbReference type="InterPro" id="IPR003819">
    <property type="entry name" value="TauD/TfdA-like"/>
</dbReference>